<feature type="domain" description="4Fe-4S ferredoxin-type" evidence="7">
    <location>
        <begin position="64"/>
        <end position="93"/>
    </location>
</feature>
<evidence type="ECO:0000313" key="8">
    <source>
        <dbReference type="EMBL" id="KXA92160.1"/>
    </source>
</evidence>
<dbReference type="GO" id="GO:0009055">
    <property type="term" value="F:electron transfer activity"/>
    <property type="evidence" value="ECO:0007669"/>
    <property type="project" value="UniProtKB-UniRule"/>
</dbReference>
<name>A0A133UD99_9EURY</name>
<keyword evidence="6" id="KW-0813">Transport</keyword>
<keyword evidence="2" id="KW-0004">4Fe-4S</keyword>
<dbReference type="InterPro" id="IPR017896">
    <property type="entry name" value="4Fe4S_Fe-S-bd"/>
</dbReference>
<protein>
    <recommendedName>
        <fullName evidence="6">Ferredoxin</fullName>
    </recommendedName>
</protein>
<dbReference type="InterPro" id="IPR017900">
    <property type="entry name" value="4Fe4S_Fe_S_CS"/>
</dbReference>
<sequence>MPRIIPDVLKNLFSKPFTLKYPFEKREPPENARGKPSIDRDECVSCGLCARICPPRAITYDEEEKPIIDLGICIYCSECADACPTEAIQRSKEYELGLYDRSKAISK</sequence>
<feature type="domain" description="4Fe-4S ferredoxin-type" evidence="7">
    <location>
        <begin position="34"/>
        <end position="63"/>
    </location>
</feature>
<dbReference type="GO" id="GO:0005506">
    <property type="term" value="F:iron ion binding"/>
    <property type="evidence" value="ECO:0007669"/>
    <property type="project" value="UniProtKB-UniRule"/>
</dbReference>
<dbReference type="PROSITE" id="PS00198">
    <property type="entry name" value="4FE4S_FER_1"/>
    <property type="match status" value="2"/>
</dbReference>
<keyword evidence="6" id="KW-0249">Electron transport</keyword>
<comment type="function">
    <text evidence="6">Ferredoxins are iron-sulfur proteins that transfer electrons in a wide variety of metabolic reactions.</text>
</comment>
<dbReference type="EMBL" id="LHXP01000089">
    <property type="protein sequence ID" value="KXA92160.1"/>
    <property type="molecule type" value="Genomic_DNA"/>
</dbReference>
<accession>A0A133UD99</accession>
<dbReference type="InterPro" id="IPR010226">
    <property type="entry name" value="NADH_quinone_OxRdtase_chainI"/>
</dbReference>
<keyword evidence="9" id="KW-1185">Reference proteome</keyword>
<evidence type="ECO:0000256" key="1">
    <source>
        <dbReference type="ARBA" id="ARBA00001966"/>
    </source>
</evidence>
<dbReference type="InterPro" id="IPR001080">
    <property type="entry name" value="3Fe4S_ferredoxin"/>
</dbReference>
<dbReference type="Pfam" id="PF12838">
    <property type="entry name" value="Fer4_7"/>
    <property type="match status" value="1"/>
</dbReference>
<comment type="caution">
    <text evidence="8">The sequence shown here is derived from an EMBL/GenBank/DDBJ whole genome shotgun (WGS) entry which is preliminary data.</text>
</comment>
<organism evidence="8 9">
    <name type="scientific">candidate division MSBL1 archaeon SCGC-AAA259E22</name>
    <dbReference type="NCBI Taxonomy" id="1698265"/>
    <lineage>
        <taxon>Archaea</taxon>
        <taxon>Methanobacteriati</taxon>
        <taxon>Methanobacteriota</taxon>
        <taxon>candidate division MSBL1</taxon>
    </lineage>
</organism>
<dbReference type="GO" id="GO:0016651">
    <property type="term" value="F:oxidoreductase activity, acting on NAD(P)H"/>
    <property type="evidence" value="ECO:0007669"/>
    <property type="project" value="InterPro"/>
</dbReference>
<dbReference type="PANTHER" id="PTHR10849">
    <property type="entry name" value="NADH DEHYDROGENASE UBIQUINONE IRON-SULFUR PROTEIN 8, MITOCHONDRIAL"/>
    <property type="match status" value="1"/>
</dbReference>
<keyword evidence="3 6" id="KW-0479">Metal-binding</keyword>
<keyword evidence="4 6" id="KW-0408">Iron</keyword>
<evidence type="ECO:0000256" key="2">
    <source>
        <dbReference type="ARBA" id="ARBA00022485"/>
    </source>
</evidence>
<dbReference type="Proteomes" id="UP000070657">
    <property type="component" value="Unassembled WGS sequence"/>
</dbReference>
<comment type="cofactor">
    <cofactor evidence="1">
        <name>[4Fe-4S] cluster</name>
        <dbReference type="ChEBI" id="CHEBI:49883"/>
    </cofactor>
</comment>
<gene>
    <name evidence="8" type="ORF">AKJ66_04605</name>
</gene>
<evidence type="ECO:0000256" key="3">
    <source>
        <dbReference type="ARBA" id="ARBA00022723"/>
    </source>
</evidence>
<evidence type="ECO:0000313" key="9">
    <source>
        <dbReference type="Proteomes" id="UP000070657"/>
    </source>
</evidence>
<dbReference type="GO" id="GO:0016020">
    <property type="term" value="C:membrane"/>
    <property type="evidence" value="ECO:0007669"/>
    <property type="project" value="InterPro"/>
</dbReference>
<evidence type="ECO:0000256" key="6">
    <source>
        <dbReference type="RuleBase" id="RU368020"/>
    </source>
</evidence>
<dbReference type="Gene3D" id="3.30.70.3270">
    <property type="match status" value="1"/>
</dbReference>
<dbReference type="GO" id="GO:0051539">
    <property type="term" value="F:4 iron, 4 sulfur cluster binding"/>
    <property type="evidence" value="ECO:0007669"/>
    <property type="project" value="UniProtKB-KW"/>
</dbReference>
<dbReference type="PRINTS" id="PR00352">
    <property type="entry name" value="3FE4SFRDOXIN"/>
</dbReference>
<reference evidence="8 9" key="1">
    <citation type="journal article" date="2016" name="Sci. Rep.">
        <title>Metabolic traits of an uncultured archaeal lineage -MSBL1- from brine pools of the Red Sea.</title>
        <authorList>
            <person name="Mwirichia R."/>
            <person name="Alam I."/>
            <person name="Rashid M."/>
            <person name="Vinu M."/>
            <person name="Ba-Alawi W."/>
            <person name="Anthony Kamau A."/>
            <person name="Kamanda Ngugi D."/>
            <person name="Goker M."/>
            <person name="Klenk H.P."/>
            <person name="Bajic V."/>
            <person name="Stingl U."/>
        </authorList>
    </citation>
    <scope>NUCLEOTIDE SEQUENCE [LARGE SCALE GENOMIC DNA]</scope>
    <source>
        <strain evidence="8">SCGC-AAA259E22</strain>
    </source>
</reference>
<evidence type="ECO:0000259" key="7">
    <source>
        <dbReference type="PROSITE" id="PS51379"/>
    </source>
</evidence>
<dbReference type="SUPFAM" id="SSF54862">
    <property type="entry name" value="4Fe-4S ferredoxins"/>
    <property type="match status" value="1"/>
</dbReference>
<dbReference type="AlphaFoldDB" id="A0A133UD99"/>
<keyword evidence="5 6" id="KW-0411">Iron-sulfur</keyword>
<evidence type="ECO:0000256" key="4">
    <source>
        <dbReference type="ARBA" id="ARBA00023004"/>
    </source>
</evidence>
<dbReference type="PROSITE" id="PS51379">
    <property type="entry name" value="4FE4S_FER_2"/>
    <property type="match status" value="2"/>
</dbReference>
<proteinExistence type="predicted"/>
<evidence type="ECO:0000256" key="5">
    <source>
        <dbReference type="ARBA" id="ARBA00023014"/>
    </source>
</evidence>